<comment type="similarity">
    <text evidence="1 3">Belongs to the short-chain dehydrogenases/reductases (SDR) family.</text>
</comment>
<comment type="caution">
    <text evidence="4">The sequence shown here is derived from an EMBL/GenBank/DDBJ whole genome shotgun (WGS) entry which is preliminary data.</text>
</comment>
<sequence>MKKQTIVVTGAASGIGKGIAKYFLDRGDNVVINSLLSSTLEDTFKELGAGDNLAMVAGDVSNKQTGEQLVNVALEKFGSVDVLVNNAGIFDSKPFLEVDETYLDKFLKTNFKGTYFTTQAVIPQMLQQQDGVVINIGTPLVNHGFGGLPATASISSKGAIHALTIQLAAEFGKQNIRVNTIAPGIIRTPMHGDKADQSAGLHLLNRVGEIDDIAEMVYTVAKSNFITGSIINVDGGKGAGRNLN</sequence>
<dbReference type="PANTHER" id="PTHR43639">
    <property type="entry name" value="OXIDOREDUCTASE, SHORT-CHAIN DEHYDROGENASE/REDUCTASE FAMILY (AFU_ORTHOLOGUE AFUA_5G02870)"/>
    <property type="match status" value="1"/>
</dbReference>
<proteinExistence type="inferred from homology"/>
<evidence type="ECO:0000256" key="1">
    <source>
        <dbReference type="ARBA" id="ARBA00006484"/>
    </source>
</evidence>
<keyword evidence="5" id="KW-1185">Reference proteome</keyword>
<dbReference type="PRINTS" id="PR00080">
    <property type="entry name" value="SDRFAMILY"/>
</dbReference>
<dbReference type="RefSeq" id="WP_229987904.1">
    <property type="nucleotide sequence ID" value="NZ_JAJJMO010000001.1"/>
</dbReference>
<evidence type="ECO:0000256" key="2">
    <source>
        <dbReference type="ARBA" id="ARBA00023002"/>
    </source>
</evidence>
<dbReference type="Gene3D" id="3.40.50.720">
    <property type="entry name" value="NAD(P)-binding Rossmann-like Domain"/>
    <property type="match status" value="1"/>
</dbReference>
<dbReference type="PRINTS" id="PR00081">
    <property type="entry name" value="GDHRDH"/>
</dbReference>
<dbReference type="InterPro" id="IPR002347">
    <property type="entry name" value="SDR_fam"/>
</dbReference>
<dbReference type="SUPFAM" id="SSF51735">
    <property type="entry name" value="NAD(P)-binding Rossmann-fold domains"/>
    <property type="match status" value="1"/>
</dbReference>
<protein>
    <submittedName>
        <fullName evidence="4">SDR family oxidoreductase</fullName>
    </submittedName>
</protein>
<dbReference type="CDD" id="cd05233">
    <property type="entry name" value="SDR_c"/>
    <property type="match status" value="1"/>
</dbReference>
<name>A0ABS8MRJ6_9FLAO</name>
<dbReference type="Pfam" id="PF00106">
    <property type="entry name" value="adh_short"/>
    <property type="match status" value="1"/>
</dbReference>
<gene>
    <name evidence="4" type="ORF">LNQ49_06680</name>
</gene>
<accession>A0ABS8MRJ6</accession>
<dbReference type="PANTHER" id="PTHR43639:SF1">
    <property type="entry name" value="SHORT-CHAIN DEHYDROGENASE_REDUCTASE FAMILY PROTEIN"/>
    <property type="match status" value="1"/>
</dbReference>
<evidence type="ECO:0000256" key="3">
    <source>
        <dbReference type="RuleBase" id="RU000363"/>
    </source>
</evidence>
<reference evidence="4" key="1">
    <citation type="submission" date="2021-11" db="EMBL/GenBank/DDBJ databases">
        <title>Description of novel Flavobacterium species.</title>
        <authorList>
            <person name="Saticioglu I.B."/>
            <person name="Ay H."/>
            <person name="Altun S."/>
            <person name="Duman M."/>
        </authorList>
    </citation>
    <scope>NUCLEOTIDE SEQUENCE</scope>
    <source>
        <strain evidence="4">F-65</strain>
    </source>
</reference>
<evidence type="ECO:0000313" key="4">
    <source>
        <dbReference type="EMBL" id="MCC9071278.1"/>
    </source>
</evidence>
<organism evidence="4 5">
    <name type="scientific">Flavobacterium pisciphilum</name>
    <dbReference type="NCBI Taxonomy" id="2893755"/>
    <lineage>
        <taxon>Bacteria</taxon>
        <taxon>Pseudomonadati</taxon>
        <taxon>Bacteroidota</taxon>
        <taxon>Flavobacteriia</taxon>
        <taxon>Flavobacteriales</taxon>
        <taxon>Flavobacteriaceae</taxon>
        <taxon>Flavobacterium</taxon>
    </lineage>
</organism>
<dbReference type="InterPro" id="IPR036291">
    <property type="entry name" value="NAD(P)-bd_dom_sf"/>
</dbReference>
<dbReference type="EMBL" id="JAJJMO010000001">
    <property type="protein sequence ID" value="MCC9071278.1"/>
    <property type="molecule type" value="Genomic_DNA"/>
</dbReference>
<keyword evidence="2" id="KW-0560">Oxidoreductase</keyword>
<evidence type="ECO:0000313" key="5">
    <source>
        <dbReference type="Proteomes" id="UP001430919"/>
    </source>
</evidence>
<dbReference type="Proteomes" id="UP001430919">
    <property type="component" value="Unassembled WGS sequence"/>
</dbReference>